<dbReference type="Pfam" id="PF20217">
    <property type="entry name" value="DUF6577"/>
    <property type="match status" value="1"/>
</dbReference>
<sequence>MQDFEREISDLADESGLITRRKLLAYLARIFPKDSEQRLDWRINSLKKIGLLSSAGWGIYRIDNLAVSDLKIDGMKGSFLRLSDIREPSELASVSGTAQSLEKMGMISRIAKGVFSTEVKPTFLPSISDELKDLWTSLAGEFPYLGICLTNSYWINSFISQQAAGRRFVVECEKGAEESVFDFLSVRYDNVLLKPSERDMRLYGSGLPELVIVKNLVTQSPITSVEDVPISSLEKILVDVFCDEQIYDYIQGDMTVELFEEAFERFAIDQSVLRRYASRRGRWRRIRKFVTDNIGEVWVL</sequence>
<gene>
    <name evidence="1" type="ORF">ENN47_09865</name>
</gene>
<accession>A0A7C1HAB3</accession>
<protein>
    <submittedName>
        <fullName evidence="1">Uncharacterized protein</fullName>
    </submittedName>
</protein>
<dbReference type="AlphaFoldDB" id="A0A7C1HAB3"/>
<dbReference type="InterPro" id="IPR046484">
    <property type="entry name" value="DUF6577"/>
</dbReference>
<proteinExistence type="predicted"/>
<organism evidence="1">
    <name type="scientific">Mesotoga infera</name>
    <dbReference type="NCBI Taxonomy" id="1236046"/>
    <lineage>
        <taxon>Bacteria</taxon>
        <taxon>Thermotogati</taxon>
        <taxon>Thermotogota</taxon>
        <taxon>Thermotogae</taxon>
        <taxon>Kosmotogales</taxon>
        <taxon>Kosmotogaceae</taxon>
        <taxon>Mesotoga</taxon>
    </lineage>
</organism>
<name>A0A7C1HAB3_9BACT</name>
<reference evidence="1" key="1">
    <citation type="journal article" date="2020" name="mSystems">
        <title>Genome- and Community-Level Interaction Insights into Carbon Utilization and Element Cycling Functions of Hydrothermarchaeota in Hydrothermal Sediment.</title>
        <authorList>
            <person name="Zhou Z."/>
            <person name="Liu Y."/>
            <person name="Xu W."/>
            <person name="Pan J."/>
            <person name="Luo Z.H."/>
            <person name="Li M."/>
        </authorList>
    </citation>
    <scope>NUCLEOTIDE SEQUENCE [LARGE SCALE GENOMIC DNA]</scope>
    <source>
        <strain evidence="1">SpSt-1179</strain>
    </source>
</reference>
<comment type="caution">
    <text evidence="1">The sequence shown here is derived from an EMBL/GenBank/DDBJ whole genome shotgun (WGS) entry which is preliminary data.</text>
</comment>
<evidence type="ECO:0000313" key="1">
    <source>
        <dbReference type="EMBL" id="HDP78468.1"/>
    </source>
</evidence>
<dbReference type="EMBL" id="DSBT01000305">
    <property type="protein sequence ID" value="HDP78468.1"/>
    <property type="molecule type" value="Genomic_DNA"/>
</dbReference>
<dbReference type="Proteomes" id="UP000886198">
    <property type="component" value="Unassembled WGS sequence"/>
</dbReference>